<dbReference type="SUPFAM" id="SSF109854">
    <property type="entry name" value="DinB/YfiT-like putative metalloenzymes"/>
    <property type="match status" value="1"/>
</dbReference>
<keyword evidence="3" id="KW-1185">Reference proteome</keyword>
<evidence type="ECO:0000313" key="2">
    <source>
        <dbReference type="EMBL" id="QEE27122.1"/>
    </source>
</evidence>
<dbReference type="EMBL" id="CP042806">
    <property type="protein sequence ID" value="QEE27122.1"/>
    <property type="molecule type" value="Genomic_DNA"/>
</dbReference>
<dbReference type="AlphaFoldDB" id="A0A5B9E4E7"/>
<gene>
    <name evidence="2" type="ORF">FTW19_03290</name>
</gene>
<dbReference type="InterPro" id="IPR034660">
    <property type="entry name" value="DinB/YfiT-like"/>
</dbReference>
<protein>
    <submittedName>
        <fullName evidence="2">DinB family protein</fullName>
    </submittedName>
</protein>
<evidence type="ECO:0000313" key="3">
    <source>
        <dbReference type="Proteomes" id="UP000321820"/>
    </source>
</evidence>
<evidence type="ECO:0000259" key="1">
    <source>
        <dbReference type="Pfam" id="PF12867"/>
    </source>
</evidence>
<feature type="domain" description="DinB-like" evidence="1">
    <location>
        <begin position="8"/>
        <end position="159"/>
    </location>
</feature>
<dbReference type="OrthoDB" id="117740at2"/>
<proteinExistence type="predicted"/>
<dbReference type="Gene3D" id="1.20.120.450">
    <property type="entry name" value="dinb family like domain"/>
    <property type="match status" value="1"/>
</dbReference>
<name>A0A5B9E4E7_9BACT</name>
<accession>A0A5B9E4E7</accession>
<reference evidence="2 3" key="1">
    <citation type="submission" date="2019-08" db="EMBL/GenBank/DDBJ databases">
        <title>Complete genome sequence of Terriglobus albidus strain ORNL.</title>
        <authorList>
            <person name="Podar M."/>
        </authorList>
    </citation>
    <scope>NUCLEOTIDE SEQUENCE [LARGE SCALE GENOMIC DNA]</scope>
    <source>
        <strain evidence="2 3">ORNL</strain>
    </source>
</reference>
<dbReference type="Pfam" id="PF12867">
    <property type="entry name" value="DinB_2"/>
    <property type="match status" value="1"/>
</dbReference>
<organism evidence="2 3">
    <name type="scientific">Terriglobus albidus</name>
    <dbReference type="NCBI Taxonomy" id="1592106"/>
    <lineage>
        <taxon>Bacteria</taxon>
        <taxon>Pseudomonadati</taxon>
        <taxon>Acidobacteriota</taxon>
        <taxon>Terriglobia</taxon>
        <taxon>Terriglobales</taxon>
        <taxon>Acidobacteriaceae</taxon>
        <taxon>Terriglobus</taxon>
    </lineage>
</organism>
<dbReference type="Proteomes" id="UP000321820">
    <property type="component" value="Chromosome"/>
</dbReference>
<sequence length="173" mass="20000">MMPTLGELEEQKKLLLAPLLEWTPARRSFREEPEAWSATEVVCHLAKTEATALRAARQNIAQPHEVEKQDRVNVRFLHRLFSTDRRVKVPEIASHVLPENNPDWDQVLTEWQRTRKELETFLSTTPEGLQGGIFRHPSAGWMDLSSMLDFFAVHMQHHCFQLERIAAASSHIL</sequence>
<dbReference type="InterPro" id="IPR024775">
    <property type="entry name" value="DinB-like"/>
</dbReference>
<dbReference type="KEGG" id="talb:FTW19_03290"/>